<proteinExistence type="predicted"/>
<organism evidence="1">
    <name type="scientific">Ignisphaera aggregans</name>
    <dbReference type="NCBI Taxonomy" id="334771"/>
    <lineage>
        <taxon>Archaea</taxon>
        <taxon>Thermoproteota</taxon>
        <taxon>Thermoprotei</taxon>
        <taxon>Desulfurococcales</taxon>
        <taxon>Desulfurococcaceae</taxon>
        <taxon>Ignisphaera</taxon>
    </lineage>
</organism>
<reference evidence="1" key="1">
    <citation type="journal article" date="2020" name="mSystems">
        <title>Genome- and Community-Level Interaction Insights into Carbon Utilization and Element Cycling Functions of Hydrothermarchaeota in Hydrothermal Sediment.</title>
        <authorList>
            <person name="Zhou Z."/>
            <person name="Liu Y."/>
            <person name="Xu W."/>
            <person name="Pan J."/>
            <person name="Luo Z.H."/>
            <person name="Li M."/>
        </authorList>
    </citation>
    <scope>NUCLEOTIDE SEQUENCE [LARGE SCALE GENOMIC DNA]</scope>
    <source>
        <strain evidence="1">SpSt-658</strain>
    </source>
</reference>
<protein>
    <submittedName>
        <fullName evidence="1">Uncharacterized protein</fullName>
    </submittedName>
</protein>
<gene>
    <name evidence="1" type="ORF">ENU31_01730</name>
</gene>
<name>A0A7C4D2W7_9CREN</name>
<sequence>MPVIYKCAKCGTIIYTFLRAGQDYYGVPSPSELIVRISSTCPSCGKILEKEIDVSRIEIRVFK</sequence>
<accession>A0A7C4D2W7</accession>
<comment type="caution">
    <text evidence="1">The sequence shown here is derived from an EMBL/GenBank/DDBJ whole genome shotgun (WGS) entry which is preliminary data.</text>
</comment>
<dbReference type="AlphaFoldDB" id="A0A7C4D2W7"/>
<dbReference type="EMBL" id="DTCA01000057">
    <property type="protein sequence ID" value="HGM07119.1"/>
    <property type="molecule type" value="Genomic_DNA"/>
</dbReference>
<evidence type="ECO:0000313" key="1">
    <source>
        <dbReference type="EMBL" id="HGM07119.1"/>
    </source>
</evidence>